<dbReference type="Gene3D" id="3.90.215.10">
    <property type="entry name" value="Gamma Fibrinogen, chain A, domain 1"/>
    <property type="match status" value="2"/>
</dbReference>
<dbReference type="InterPro" id="IPR002181">
    <property type="entry name" value="Fibrinogen_a/b/g_C_dom"/>
</dbReference>
<dbReference type="PANTHER" id="PTHR19143:SF438">
    <property type="entry name" value="FIBRINOGEN C-TERMINAL DOMAIN-CONTAINING PROTEIN"/>
    <property type="match status" value="1"/>
</dbReference>
<reference evidence="3" key="1">
    <citation type="submission" date="2019-04" db="EMBL/GenBank/DDBJ databases">
        <title>Genome assembly of Zosterops borbonicus 15179.</title>
        <authorList>
            <person name="Leroy T."/>
            <person name="Anselmetti Y."/>
            <person name="Tilak M.-K."/>
            <person name="Nabholz B."/>
        </authorList>
    </citation>
    <scope>NUCLEOTIDE SEQUENCE</scope>
    <source>
        <strain evidence="3">HGM_15179</strain>
        <tissue evidence="3">Muscle</tissue>
    </source>
</reference>
<organism evidence="3 4">
    <name type="scientific">Zosterops borbonicus</name>
    <dbReference type="NCBI Taxonomy" id="364589"/>
    <lineage>
        <taxon>Eukaryota</taxon>
        <taxon>Metazoa</taxon>
        <taxon>Chordata</taxon>
        <taxon>Craniata</taxon>
        <taxon>Vertebrata</taxon>
        <taxon>Euteleostomi</taxon>
        <taxon>Archelosauria</taxon>
        <taxon>Archosauria</taxon>
        <taxon>Dinosauria</taxon>
        <taxon>Saurischia</taxon>
        <taxon>Theropoda</taxon>
        <taxon>Coelurosauria</taxon>
        <taxon>Aves</taxon>
        <taxon>Neognathae</taxon>
        <taxon>Neoaves</taxon>
        <taxon>Telluraves</taxon>
        <taxon>Australaves</taxon>
        <taxon>Passeriformes</taxon>
        <taxon>Sylvioidea</taxon>
        <taxon>Zosteropidae</taxon>
        <taxon>Zosterops</taxon>
    </lineage>
</organism>
<keyword evidence="4" id="KW-1185">Reference proteome</keyword>
<sequence>MLAPWNPRNPGLWLWVLMSYLPEVHPCLLCFGSVLQRARLCRDITGLFVDHPQHKECLRAIVNASKPLASITVGLGQREELREIVMDALYSVEEKSGKKSLSESLQEAVNTIWAKLSRLEKAPACIPPCGYQPAARVFRCASCSFGDCQFGLDCPVQDLWTYTDETIMLRCSVPFSIPAGVPVTWMFVPNLRTQDMSLFKEVKGDPEKPFSLTIEEPAPGTVACRLGEPSKPIIRKFFYLNGPSGSASVPIRHNTELDRRLPKRIPDPWTQCLLLLASLLILAAPGHSVHTQTLNAFKKSPSNTSSSVLKRTTWPRDCSEVPAGSPSGPYIIQPVGLHPIMVSCEMSGAGRGWTVIQRNRQDTDIAWAESWSTYKHGFGNVHTEYWLGTEYIHQITRQKIYQVRFVIWDAANNMRFADYNLFSLDDESQGYRLRLGAHSGTAEDAMDSDNPRKVHNNMKFSTKDRDQDTYRGNCASRYGGGWWYSACYSVQLNVAHGQASALMEFDDEGRNRQDTDIAWAESWSTYKHGFGNVHTEYWLGTEYIHQITRQKIYQVRFVIWDAANNMRFADYNLFSLDDESQGYRLRLGAHSGTAEDAMDSDNPRKVHNNMKFSTKDRDQDTYRGNCASRYGGGWWYSACYSVQLNVKGRLTWGSLCKGNCRASAILIKPIPYH</sequence>
<dbReference type="CDD" id="cd00087">
    <property type="entry name" value="FReD"/>
    <property type="match status" value="1"/>
</dbReference>
<keyword evidence="1" id="KW-0732">Signal</keyword>
<dbReference type="OrthoDB" id="7735550at2759"/>
<dbReference type="EMBL" id="SWJQ01000139">
    <property type="protein sequence ID" value="TRZ20745.1"/>
    <property type="molecule type" value="Genomic_DNA"/>
</dbReference>
<dbReference type="AlphaFoldDB" id="A0A8K1GKR3"/>
<dbReference type="Proteomes" id="UP000796761">
    <property type="component" value="Unassembled WGS sequence"/>
</dbReference>
<feature type="domain" description="Fibrinogen C-terminal" evidence="2">
    <location>
        <begin position="309"/>
        <end position="493"/>
    </location>
</feature>
<dbReference type="SMART" id="SM00186">
    <property type="entry name" value="FBG"/>
    <property type="match status" value="2"/>
</dbReference>
<feature type="chain" id="PRO_5035478285" description="Fibrinogen C-terminal domain-containing protein" evidence="1">
    <location>
        <begin position="27"/>
        <end position="673"/>
    </location>
</feature>
<evidence type="ECO:0000313" key="4">
    <source>
        <dbReference type="Proteomes" id="UP000796761"/>
    </source>
</evidence>
<dbReference type="GO" id="GO:0005615">
    <property type="term" value="C:extracellular space"/>
    <property type="evidence" value="ECO:0007669"/>
    <property type="project" value="TreeGrafter"/>
</dbReference>
<dbReference type="PANTHER" id="PTHR19143">
    <property type="entry name" value="FIBRINOGEN/TENASCIN/ANGIOPOEITIN"/>
    <property type="match status" value="1"/>
</dbReference>
<dbReference type="InterPro" id="IPR050373">
    <property type="entry name" value="Fibrinogen_C-term_domain"/>
</dbReference>
<name>A0A8K1GKR3_9PASS</name>
<dbReference type="InterPro" id="IPR036056">
    <property type="entry name" value="Fibrinogen-like_C"/>
</dbReference>
<gene>
    <name evidence="3" type="ORF">HGM15179_006348</name>
</gene>
<proteinExistence type="predicted"/>
<accession>A0A8K1GKR3</accession>
<dbReference type="PROSITE" id="PS51406">
    <property type="entry name" value="FIBRINOGEN_C_2"/>
    <property type="match status" value="2"/>
</dbReference>
<evidence type="ECO:0000256" key="1">
    <source>
        <dbReference type="SAM" id="SignalP"/>
    </source>
</evidence>
<feature type="domain" description="Fibrinogen C-terminal" evidence="2">
    <location>
        <begin position="511"/>
        <end position="645"/>
    </location>
</feature>
<comment type="caution">
    <text evidence="3">The sequence shown here is derived from an EMBL/GenBank/DDBJ whole genome shotgun (WGS) entry which is preliminary data.</text>
</comment>
<dbReference type="SUPFAM" id="SSF56496">
    <property type="entry name" value="Fibrinogen C-terminal domain-like"/>
    <property type="match status" value="2"/>
</dbReference>
<evidence type="ECO:0000313" key="3">
    <source>
        <dbReference type="EMBL" id="TRZ20745.1"/>
    </source>
</evidence>
<evidence type="ECO:0000259" key="2">
    <source>
        <dbReference type="PROSITE" id="PS51406"/>
    </source>
</evidence>
<dbReference type="InterPro" id="IPR014716">
    <property type="entry name" value="Fibrinogen_a/b/g_C_1"/>
</dbReference>
<feature type="signal peptide" evidence="1">
    <location>
        <begin position="1"/>
        <end position="26"/>
    </location>
</feature>
<protein>
    <recommendedName>
        <fullName evidence="2">Fibrinogen C-terminal domain-containing protein</fullName>
    </recommendedName>
</protein>
<dbReference type="Pfam" id="PF00147">
    <property type="entry name" value="Fibrinogen_C"/>
    <property type="match status" value="2"/>
</dbReference>